<dbReference type="PROSITE" id="PS51286">
    <property type="entry name" value="RAP"/>
    <property type="match status" value="1"/>
</dbReference>
<feature type="domain" description="RAP" evidence="3">
    <location>
        <begin position="766"/>
        <end position="826"/>
    </location>
</feature>
<dbReference type="GO" id="GO:0000963">
    <property type="term" value="P:mitochondrial RNA processing"/>
    <property type="evidence" value="ECO:0007669"/>
    <property type="project" value="TreeGrafter"/>
</dbReference>
<name>A0AAY4AWB4_9TELE</name>
<dbReference type="AlphaFoldDB" id="A0AAY4AWB4"/>
<dbReference type="GO" id="GO:0005759">
    <property type="term" value="C:mitochondrial matrix"/>
    <property type="evidence" value="ECO:0007669"/>
    <property type="project" value="TreeGrafter"/>
</dbReference>
<gene>
    <name evidence="4" type="primary">FASTKD1</name>
</gene>
<accession>A0AAY4AWB4</accession>
<evidence type="ECO:0000313" key="4">
    <source>
        <dbReference type="Ensembl" id="ENSDCDP00010013073.1"/>
    </source>
</evidence>
<dbReference type="PANTHER" id="PTHR21228:SF29">
    <property type="entry name" value="FAST KINASE DOMAIN-CONTAINING PROTEIN 1, MITOCHONDRIAL"/>
    <property type="match status" value="1"/>
</dbReference>
<dbReference type="InterPro" id="IPR010622">
    <property type="entry name" value="FAST_Leu-rich"/>
</dbReference>
<dbReference type="GeneTree" id="ENSGT01030000234607"/>
<keyword evidence="2" id="KW-0496">Mitochondrion</keyword>
<dbReference type="GO" id="GO:0044528">
    <property type="term" value="P:regulation of mitochondrial mRNA stability"/>
    <property type="evidence" value="ECO:0007669"/>
    <property type="project" value="InterPro"/>
</dbReference>
<dbReference type="Proteomes" id="UP000694580">
    <property type="component" value="Chromosome 9"/>
</dbReference>
<keyword evidence="5" id="KW-1185">Reference proteome</keyword>
<reference evidence="4 5" key="1">
    <citation type="submission" date="2020-06" db="EMBL/GenBank/DDBJ databases">
        <authorList>
            <consortium name="Wellcome Sanger Institute Data Sharing"/>
        </authorList>
    </citation>
    <scope>NUCLEOTIDE SEQUENCE [LARGE SCALE GENOMIC DNA]</scope>
</reference>
<sequence>MWTCCDIRCCSRRFFFWTSATRDKVLEQLQGCSGEDQVLDVVSRNKAKLSVGHVSCAVGLLWQFQKEKPQMLRTIDFIRTHPEFLTLRVLAENKISLMDDVMVVDMLYSVLRLNVEPHDSLVQQLVTEAWNRMDRFQMSTLSKFSICLSDQYLQHSTLMGQITERLSQELVSIEDVRVLTTLMISVSSLVSARLRDALVEKAEALLDSLDTSQYNSPRRVVQFLRNIKHGHRPLLEKCNQILLLSVPQLSAENISIIMGLYQSLQFNNCDFRLAARQRLTELADSSTDPVSFTKLFAALGPMAGRETREGLESTALLLADELNGQQALAVAETLEEIQCRNLPLINRIASIVYRNLDTYRPVEVARATQALIQLRYQSPELYARLRNILLRYLQTSVFPYEVTMLTRVLSMLPSHRLDEAVLSRIDAVLPQCPLNDLNTLAQAVAKWLRHDPSYHHNTPSHYVRLLQKLSQCGHERLRKTDRLELLLEELKYLSGEWFEEVLLEESVLSCQRLEGQITWTSVPEMALFLTRTNYLSTSILDQIAAVTVDNIDKIHYSATYATMLPFAVMNYDPPLVEDFFDVCIQRFTPFINSFDPHLLVLLGYALAVANCFPEEIIREIFKVDFLAKLDSQLETLPDALNIRIRLRLMELNRAVCLECPEFQVPWFHERYCRQHHRWGNGTITPIQQQIHKMLGEVLGGINCAKVAVLTPYFYGLDFECILDHQHKPIPYSEPRQLLISEDGKVQWSSGSSERENADLPPGAQRVALEFLDSKSFCKNSHHFKGEVMMKKRHLEILGYHVVQIPHFEWNSMELATPDAWKQYLRKKIFKDLPQPILNRS</sequence>
<dbReference type="Pfam" id="PF08373">
    <property type="entry name" value="RAP"/>
    <property type="match status" value="1"/>
</dbReference>
<reference evidence="4" key="2">
    <citation type="submission" date="2025-08" db="UniProtKB">
        <authorList>
            <consortium name="Ensembl"/>
        </authorList>
    </citation>
    <scope>IDENTIFICATION</scope>
</reference>
<organism evidence="4 5">
    <name type="scientific">Denticeps clupeoides</name>
    <name type="common">denticle herring</name>
    <dbReference type="NCBI Taxonomy" id="299321"/>
    <lineage>
        <taxon>Eukaryota</taxon>
        <taxon>Metazoa</taxon>
        <taxon>Chordata</taxon>
        <taxon>Craniata</taxon>
        <taxon>Vertebrata</taxon>
        <taxon>Euteleostomi</taxon>
        <taxon>Actinopterygii</taxon>
        <taxon>Neopterygii</taxon>
        <taxon>Teleostei</taxon>
        <taxon>Clupei</taxon>
        <taxon>Clupeiformes</taxon>
        <taxon>Denticipitoidei</taxon>
        <taxon>Denticipitidae</taxon>
        <taxon>Denticeps</taxon>
    </lineage>
</organism>
<dbReference type="Pfam" id="PF06743">
    <property type="entry name" value="FAST_1"/>
    <property type="match status" value="1"/>
</dbReference>
<dbReference type="GO" id="GO:0003723">
    <property type="term" value="F:RNA binding"/>
    <property type="evidence" value="ECO:0007669"/>
    <property type="project" value="TreeGrafter"/>
</dbReference>
<protein>
    <recommendedName>
        <fullName evidence="3">RAP domain-containing protein</fullName>
    </recommendedName>
</protein>
<dbReference type="GO" id="GO:0035770">
    <property type="term" value="C:ribonucleoprotein granule"/>
    <property type="evidence" value="ECO:0007669"/>
    <property type="project" value="TreeGrafter"/>
</dbReference>
<proteinExistence type="predicted"/>
<dbReference type="InterPro" id="IPR013584">
    <property type="entry name" value="RAP"/>
</dbReference>
<evidence type="ECO:0000256" key="2">
    <source>
        <dbReference type="ARBA" id="ARBA00023128"/>
    </source>
</evidence>
<dbReference type="Ensembl" id="ENSDCDT00010013779.1">
    <property type="protein sequence ID" value="ENSDCDP00010013073.1"/>
    <property type="gene ID" value="ENSDCDG00010005923.1"/>
</dbReference>
<reference evidence="4" key="3">
    <citation type="submission" date="2025-09" db="UniProtKB">
        <authorList>
            <consortium name="Ensembl"/>
        </authorList>
    </citation>
    <scope>IDENTIFICATION</scope>
</reference>
<dbReference type="InterPro" id="IPR013579">
    <property type="entry name" value="FAST_2"/>
</dbReference>
<dbReference type="PANTHER" id="PTHR21228">
    <property type="entry name" value="FAST LEU-RICH DOMAIN-CONTAINING"/>
    <property type="match status" value="1"/>
</dbReference>
<evidence type="ECO:0000313" key="5">
    <source>
        <dbReference type="Proteomes" id="UP000694580"/>
    </source>
</evidence>
<comment type="subcellular location">
    <subcellularLocation>
        <location evidence="1">Mitochondrion</location>
    </subcellularLocation>
</comment>
<evidence type="ECO:0000259" key="3">
    <source>
        <dbReference type="PROSITE" id="PS51286"/>
    </source>
</evidence>
<dbReference type="SMART" id="SM00952">
    <property type="entry name" value="RAP"/>
    <property type="match status" value="1"/>
</dbReference>
<dbReference type="Pfam" id="PF08368">
    <property type="entry name" value="FAST_2"/>
    <property type="match status" value="1"/>
</dbReference>
<dbReference type="InterPro" id="IPR050870">
    <property type="entry name" value="FAST_kinase"/>
</dbReference>
<evidence type="ECO:0000256" key="1">
    <source>
        <dbReference type="ARBA" id="ARBA00004173"/>
    </source>
</evidence>